<evidence type="ECO:0000256" key="1">
    <source>
        <dbReference type="ARBA" id="ARBA00002343"/>
    </source>
</evidence>
<dbReference type="PROSITE" id="PS50897">
    <property type="entry name" value="CTLH"/>
    <property type="match status" value="1"/>
</dbReference>
<dbReference type="AlphaFoldDB" id="A0AAN6RGA5"/>
<evidence type="ECO:0000313" key="5">
    <source>
        <dbReference type="Proteomes" id="UP001280581"/>
    </source>
</evidence>
<dbReference type="Pfam" id="PF10607">
    <property type="entry name" value="CTLH"/>
    <property type="match status" value="1"/>
</dbReference>
<reference evidence="4 5" key="1">
    <citation type="submission" date="2021-02" db="EMBL/GenBank/DDBJ databases">
        <title>Genome assembly of Pseudopithomyces chartarum.</title>
        <authorList>
            <person name="Jauregui R."/>
            <person name="Singh J."/>
            <person name="Voisey C."/>
        </authorList>
    </citation>
    <scope>NUCLEOTIDE SEQUENCE [LARGE SCALE GENOMIC DNA]</scope>
    <source>
        <strain evidence="4 5">AGR01</strain>
    </source>
</reference>
<keyword evidence="5" id="KW-1185">Reference proteome</keyword>
<evidence type="ECO:0000313" key="4">
    <source>
        <dbReference type="EMBL" id="KAK3202958.1"/>
    </source>
</evidence>
<dbReference type="SMART" id="SM00667">
    <property type="entry name" value="LisH"/>
    <property type="match status" value="1"/>
</dbReference>
<gene>
    <name evidence="4" type="ORF">GRF29_154g1362544</name>
</gene>
<sequence length="250" mass="27427">SSSTVSVSAPTPTQNHAFMRKIDEIKPSKPDIDFLVMDYLISHGYPDTAMEFAKEAGLTVMEDESIEARVEIRHAIHKGDIDAAINKINDIDPQILDKDPALHFALLRLQLIELIRLCTSSPDLNITPAIKFASSQLAPRAATNEAFLKDFELTMTLLIFLPSTNLQPQLAELLEPKLRQQVAAKVNEAILVSMGAKGEARIYSLYRARLWSEKLARDSGKDLPASLPLGLDSGAVQPNGNGEAPDVMVQ</sequence>
<dbReference type="SMART" id="SM00668">
    <property type="entry name" value="CTLH"/>
    <property type="match status" value="1"/>
</dbReference>
<dbReference type="InterPro" id="IPR013144">
    <property type="entry name" value="CRA_dom"/>
</dbReference>
<dbReference type="Pfam" id="PF08513">
    <property type="entry name" value="LisH"/>
    <property type="match status" value="1"/>
</dbReference>
<dbReference type="EMBL" id="WVTA01000013">
    <property type="protein sequence ID" value="KAK3202958.1"/>
    <property type="molecule type" value="Genomic_DNA"/>
</dbReference>
<organism evidence="4 5">
    <name type="scientific">Pseudopithomyces chartarum</name>
    <dbReference type="NCBI Taxonomy" id="1892770"/>
    <lineage>
        <taxon>Eukaryota</taxon>
        <taxon>Fungi</taxon>
        <taxon>Dikarya</taxon>
        <taxon>Ascomycota</taxon>
        <taxon>Pezizomycotina</taxon>
        <taxon>Dothideomycetes</taxon>
        <taxon>Pleosporomycetidae</taxon>
        <taxon>Pleosporales</taxon>
        <taxon>Massarineae</taxon>
        <taxon>Didymosphaeriaceae</taxon>
        <taxon>Pseudopithomyces</taxon>
    </lineage>
</organism>
<name>A0AAN6RGA5_9PLEO</name>
<dbReference type="InterPro" id="IPR024964">
    <property type="entry name" value="CTLH/CRA"/>
</dbReference>
<dbReference type="SMART" id="SM00757">
    <property type="entry name" value="CRA"/>
    <property type="match status" value="1"/>
</dbReference>
<proteinExistence type="predicted"/>
<protein>
    <recommendedName>
        <fullName evidence="3">CTLH domain-containing protein</fullName>
    </recommendedName>
</protein>
<dbReference type="Proteomes" id="UP001280581">
    <property type="component" value="Unassembled WGS sequence"/>
</dbReference>
<accession>A0AAN6RGA5</accession>
<feature type="region of interest" description="Disordered" evidence="2">
    <location>
        <begin position="230"/>
        <end position="250"/>
    </location>
</feature>
<dbReference type="PANTHER" id="PTHR12864">
    <property type="entry name" value="RAN BINDING PROTEIN 9-RELATED"/>
    <property type="match status" value="1"/>
</dbReference>
<feature type="domain" description="CTLH" evidence="3">
    <location>
        <begin position="65"/>
        <end position="122"/>
    </location>
</feature>
<dbReference type="PROSITE" id="PS50896">
    <property type="entry name" value="LISH"/>
    <property type="match status" value="1"/>
</dbReference>
<comment type="caution">
    <text evidence="4">The sequence shown here is derived from an EMBL/GenBank/DDBJ whole genome shotgun (WGS) entry which is preliminary data.</text>
</comment>
<evidence type="ECO:0000256" key="2">
    <source>
        <dbReference type="SAM" id="MobiDB-lite"/>
    </source>
</evidence>
<feature type="non-terminal residue" evidence="4">
    <location>
        <position position="1"/>
    </location>
</feature>
<dbReference type="InterPro" id="IPR006595">
    <property type="entry name" value="CTLH_C"/>
</dbReference>
<dbReference type="InterPro" id="IPR006594">
    <property type="entry name" value="LisH"/>
</dbReference>
<comment type="function">
    <text evidence="1">Involved in the proteasome-dependent degradation of fructose-1,6-bisphosphatase.</text>
</comment>
<dbReference type="InterPro" id="IPR050618">
    <property type="entry name" value="Ubq-SigPath_Reg"/>
</dbReference>
<evidence type="ECO:0000259" key="3">
    <source>
        <dbReference type="PROSITE" id="PS50897"/>
    </source>
</evidence>